<feature type="compositionally biased region" description="Gly residues" evidence="1">
    <location>
        <begin position="480"/>
        <end position="493"/>
    </location>
</feature>
<protein>
    <submittedName>
        <fullName evidence="2">BQ2448_3254 protein</fullName>
    </submittedName>
</protein>
<dbReference type="EMBL" id="FMSP01000007">
    <property type="protein sequence ID" value="SCV71666.1"/>
    <property type="molecule type" value="Genomic_DNA"/>
</dbReference>
<feature type="region of interest" description="Disordered" evidence="1">
    <location>
        <begin position="407"/>
        <end position="496"/>
    </location>
</feature>
<sequence>MPRAWMRVGAGAQRAGHDCLEGALRVVPEALLSREVNLRDALLSLVGKVDGKSPPQPLSPTCSVFAIIDGSTMFRSQCTTTTYRAKHNVPKRHRLFLNAIVKVADQIIAATAKQIKLILEFYNATYRPVLKQKTVLVRQAREQQQKPQIGTASDPDPVPVPSPVPRPPSPVPVITIDSLAACVYGLSIEDWSVDSYNRGDPTQVANFVRWTEDALLVVAAHEADPLISASTRFRQLCGVALDHERTVLMSADSDFFMLLGDQARHRTVLSEKRGEISLLDLALLEAHPANGNSDQGFVASLIFGCDCFDGIKGVGPAALRALIMNVEKAPTAERIDDAKSLCAKIGPSELSYPGNPARLSQSIAFAYAPIRRYTPLVQEAGVSSTGPLPAFTRLSDIQDPKVQRAVAAARRRQAEQPTRSTSTRKLALQGTVHSPDYHLLEPEYEDDGKNKAVPKASKGVRERIKATTAKDLRATSSSGQPGGTHSGDRGFPGGSVYRMSTLTSTLDDMVREVLSVGENDQVPHRLRRPRARTTKHDQTSQTNQTSRPEPMDLDEVPIDSSRSDELPVAQVGGRKQ</sequence>
<feature type="compositionally biased region" description="Polar residues" evidence="1">
    <location>
        <begin position="415"/>
        <end position="424"/>
    </location>
</feature>
<name>A0A238FKS2_9BASI</name>
<feature type="compositionally biased region" description="Pro residues" evidence="1">
    <location>
        <begin position="156"/>
        <end position="166"/>
    </location>
</feature>
<dbReference type="AlphaFoldDB" id="A0A238FKS2"/>
<feature type="region of interest" description="Disordered" evidence="1">
    <location>
        <begin position="141"/>
        <end position="166"/>
    </location>
</feature>
<accession>A0A238FKS2</accession>
<proteinExistence type="predicted"/>
<gene>
    <name evidence="2" type="ORF">BQ2448_3254</name>
</gene>
<dbReference type="Proteomes" id="UP000198372">
    <property type="component" value="Unassembled WGS sequence"/>
</dbReference>
<organism evidence="2 3">
    <name type="scientific">Microbotryum intermedium</name>
    <dbReference type="NCBI Taxonomy" id="269621"/>
    <lineage>
        <taxon>Eukaryota</taxon>
        <taxon>Fungi</taxon>
        <taxon>Dikarya</taxon>
        <taxon>Basidiomycota</taxon>
        <taxon>Pucciniomycotina</taxon>
        <taxon>Microbotryomycetes</taxon>
        <taxon>Microbotryales</taxon>
        <taxon>Microbotryaceae</taxon>
        <taxon>Microbotryum</taxon>
    </lineage>
</organism>
<feature type="compositionally biased region" description="Basic and acidic residues" evidence="1">
    <location>
        <begin position="459"/>
        <end position="473"/>
    </location>
</feature>
<feature type="region of interest" description="Disordered" evidence="1">
    <location>
        <begin position="515"/>
        <end position="576"/>
    </location>
</feature>
<dbReference type="OrthoDB" id="2539341at2759"/>
<reference evidence="3" key="1">
    <citation type="submission" date="2016-09" db="EMBL/GenBank/DDBJ databases">
        <authorList>
            <person name="Jeantristanb JTB J.-T."/>
            <person name="Ricardo R."/>
        </authorList>
    </citation>
    <scope>NUCLEOTIDE SEQUENCE [LARGE SCALE GENOMIC DNA]</scope>
</reference>
<evidence type="ECO:0000313" key="3">
    <source>
        <dbReference type="Proteomes" id="UP000198372"/>
    </source>
</evidence>
<keyword evidence="3" id="KW-1185">Reference proteome</keyword>
<feature type="compositionally biased region" description="Basic residues" evidence="1">
    <location>
        <begin position="524"/>
        <end position="533"/>
    </location>
</feature>
<evidence type="ECO:0000313" key="2">
    <source>
        <dbReference type="EMBL" id="SCV71666.1"/>
    </source>
</evidence>
<evidence type="ECO:0000256" key="1">
    <source>
        <dbReference type="SAM" id="MobiDB-lite"/>
    </source>
</evidence>